<accession>F7YX21</accession>
<dbReference type="AlphaFoldDB" id="F7YX21"/>
<keyword evidence="3" id="KW-1185">Reference proteome</keyword>
<dbReference type="RefSeq" id="WP_013931819.1">
    <property type="nucleotide sequence ID" value="NC_015707.1"/>
</dbReference>
<evidence type="ECO:0000256" key="1">
    <source>
        <dbReference type="SAM" id="SignalP"/>
    </source>
</evidence>
<feature type="chain" id="PRO_5003366250" evidence="1">
    <location>
        <begin position="21"/>
        <end position="227"/>
    </location>
</feature>
<reference evidence="2 3" key="1">
    <citation type="submission" date="2010-11" db="EMBL/GenBank/DDBJ databases">
        <title>The complete genome of Thermotoga thermarum DSM 5069.</title>
        <authorList>
            <consortium name="US DOE Joint Genome Institute (JGI-PGF)"/>
            <person name="Lucas S."/>
            <person name="Copeland A."/>
            <person name="Lapidus A."/>
            <person name="Bruce D."/>
            <person name="Goodwin L."/>
            <person name="Pitluck S."/>
            <person name="Kyrpides N."/>
            <person name="Mavromatis K."/>
            <person name="Ivanova N."/>
            <person name="Zeytun A."/>
            <person name="Brettin T."/>
            <person name="Detter J.C."/>
            <person name="Tapia R."/>
            <person name="Han C."/>
            <person name="Land M."/>
            <person name="Hauser L."/>
            <person name="Markowitz V."/>
            <person name="Cheng J.-F."/>
            <person name="Hugenholtz P."/>
            <person name="Woyke T."/>
            <person name="Wu D."/>
            <person name="Spring S."/>
            <person name="Schroeder M."/>
            <person name="Brambilla E."/>
            <person name="Klenk H.-P."/>
            <person name="Eisen J.A."/>
        </authorList>
    </citation>
    <scope>NUCLEOTIDE SEQUENCE [LARGE SCALE GENOMIC DNA]</scope>
    <source>
        <strain evidence="2 3">DSM 5069</strain>
    </source>
</reference>
<dbReference type="STRING" id="688269.Theth_0507"/>
<proteinExistence type="predicted"/>
<name>F7YX21_9THEM</name>
<dbReference type="OrthoDB" id="36993at2"/>
<dbReference type="Proteomes" id="UP000006804">
    <property type="component" value="Chromosome"/>
</dbReference>
<feature type="signal peptide" evidence="1">
    <location>
        <begin position="1"/>
        <end position="20"/>
    </location>
</feature>
<sequence precursor="true">MRKLLIVIAVTLAVAALAVAQGLPNQLEVWKWDGENNEWDFLGFGTDADAWAFSTGMQSGECNKQTWNINVGVDVSVAQWIEWSLTASKWKWYVRKPGMYVADCITANLKSNGPVKVKVVMGNITGGNPNTNSTIESWYGADFAAQSPGNVAYWLPAPIDYEFTVPDSNTLHAGYAIKLWNKINVVECNSACEYSATGTITLTLQTIKPWIDPETGNFKSDYSYLGQ</sequence>
<dbReference type="EMBL" id="CP002351">
    <property type="protein sequence ID" value="AEH50596.1"/>
    <property type="molecule type" value="Genomic_DNA"/>
</dbReference>
<dbReference type="KEGG" id="tta:Theth_0507"/>
<keyword evidence="1" id="KW-0732">Signal</keyword>
<gene>
    <name evidence="2" type="ORF">Theth_0507</name>
</gene>
<protein>
    <submittedName>
        <fullName evidence="2">Uncharacterized protein</fullName>
    </submittedName>
</protein>
<organism evidence="2 3">
    <name type="scientific">Pseudothermotoga thermarum DSM 5069</name>
    <dbReference type="NCBI Taxonomy" id="688269"/>
    <lineage>
        <taxon>Bacteria</taxon>
        <taxon>Thermotogati</taxon>
        <taxon>Thermotogota</taxon>
        <taxon>Thermotogae</taxon>
        <taxon>Thermotogales</taxon>
        <taxon>Thermotogaceae</taxon>
        <taxon>Pseudothermotoga</taxon>
    </lineage>
</organism>
<evidence type="ECO:0000313" key="2">
    <source>
        <dbReference type="EMBL" id="AEH50596.1"/>
    </source>
</evidence>
<dbReference type="PATRIC" id="fig|688269.3.peg.527"/>
<dbReference type="HOGENOM" id="CLU_1229412_0_0_0"/>
<evidence type="ECO:0000313" key="3">
    <source>
        <dbReference type="Proteomes" id="UP000006804"/>
    </source>
</evidence>